<protein>
    <submittedName>
        <fullName evidence="1">Uncharacterized protein</fullName>
    </submittedName>
</protein>
<gene>
    <name evidence="1" type="ORF">CPB84DRAFT_1766779</name>
</gene>
<proteinExistence type="predicted"/>
<keyword evidence="2" id="KW-1185">Reference proteome</keyword>
<evidence type="ECO:0000313" key="1">
    <source>
        <dbReference type="EMBL" id="KAF8908500.1"/>
    </source>
</evidence>
<sequence>MITIRSFFRTIAPDIFTTGSLYLAGFAQARSPHAGLIIPSSSTSGRLVHIRIDRNTSPFWQYQSRKQNISGDMFITSLLRIHDIAISPITEEQLEEAAVSVPVPSNDEFGECLPWVLKVVQKLYDMELLQQVDTNGLVKEFEEFAAGNNSYARRDRFPNVAISQYAT</sequence>
<comment type="caution">
    <text evidence="1">The sequence shown here is derived from an EMBL/GenBank/DDBJ whole genome shotgun (WGS) entry which is preliminary data.</text>
</comment>
<evidence type="ECO:0000313" key="2">
    <source>
        <dbReference type="Proteomes" id="UP000724874"/>
    </source>
</evidence>
<organism evidence="1 2">
    <name type="scientific">Gymnopilus junonius</name>
    <name type="common">Spectacular rustgill mushroom</name>
    <name type="synonym">Gymnopilus spectabilis subsp. junonius</name>
    <dbReference type="NCBI Taxonomy" id="109634"/>
    <lineage>
        <taxon>Eukaryota</taxon>
        <taxon>Fungi</taxon>
        <taxon>Dikarya</taxon>
        <taxon>Basidiomycota</taxon>
        <taxon>Agaricomycotina</taxon>
        <taxon>Agaricomycetes</taxon>
        <taxon>Agaricomycetidae</taxon>
        <taxon>Agaricales</taxon>
        <taxon>Agaricineae</taxon>
        <taxon>Hymenogastraceae</taxon>
        <taxon>Gymnopilus</taxon>
    </lineage>
</organism>
<dbReference type="AlphaFoldDB" id="A0A9P5TSV8"/>
<dbReference type="EMBL" id="JADNYJ010000011">
    <property type="protein sequence ID" value="KAF8908500.1"/>
    <property type="molecule type" value="Genomic_DNA"/>
</dbReference>
<dbReference type="OrthoDB" id="3002933at2759"/>
<reference evidence="1" key="1">
    <citation type="submission" date="2020-11" db="EMBL/GenBank/DDBJ databases">
        <authorList>
            <consortium name="DOE Joint Genome Institute"/>
            <person name="Ahrendt S."/>
            <person name="Riley R."/>
            <person name="Andreopoulos W."/>
            <person name="LaButti K."/>
            <person name="Pangilinan J."/>
            <person name="Ruiz-duenas F.J."/>
            <person name="Barrasa J.M."/>
            <person name="Sanchez-Garcia M."/>
            <person name="Camarero S."/>
            <person name="Miyauchi S."/>
            <person name="Serrano A."/>
            <person name="Linde D."/>
            <person name="Babiker R."/>
            <person name="Drula E."/>
            <person name="Ayuso-Fernandez I."/>
            <person name="Pacheco R."/>
            <person name="Padilla G."/>
            <person name="Ferreira P."/>
            <person name="Barriuso J."/>
            <person name="Kellner H."/>
            <person name="Castanera R."/>
            <person name="Alfaro M."/>
            <person name="Ramirez L."/>
            <person name="Pisabarro A.G."/>
            <person name="Kuo A."/>
            <person name="Tritt A."/>
            <person name="Lipzen A."/>
            <person name="He G."/>
            <person name="Yan M."/>
            <person name="Ng V."/>
            <person name="Cullen D."/>
            <person name="Martin F."/>
            <person name="Rosso M.-N."/>
            <person name="Henrissat B."/>
            <person name="Hibbett D."/>
            <person name="Martinez A.T."/>
            <person name="Grigoriev I.V."/>
        </authorList>
    </citation>
    <scope>NUCLEOTIDE SEQUENCE</scope>
    <source>
        <strain evidence="1">AH 44721</strain>
    </source>
</reference>
<accession>A0A9P5TSV8</accession>
<dbReference type="Proteomes" id="UP000724874">
    <property type="component" value="Unassembled WGS sequence"/>
</dbReference>
<name>A0A9P5TSV8_GYMJU</name>